<dbReference type="InterPro" id="IPR053781">
    <property type="entry name" value="F-box_AtFBL13-like"/>
</dbReference>
<dbReference type="InterPro" id="IPR006566">
    <property type="entry name" value="FBD"/>
</dbReference>
<dbReference type="InterPro" id="IPR055411">
    <property type="entry name" value="LRR_FXL15/At3g58940/PEG3-like"/>
</dbReference>
<dbReference type="AlphaFoldDB" id="A0A2P6R2A9"/>
<dbReference type="Pfam" id="PF24758">
    <property type="entry name" value="LRR_At5g56370"/>
    <property type="match status" value="1"/>
</dbReference>
<dbReference type="SUPFAM" id="SSF81383">
    <property type="entry name" value="F-box domain"/>
    <property type="match status" value="1"/>
</dbReference>
<accession>A0A2P6R2A9</accession>
<dbReference type="CDD" id="cd22160">
    <property type="entry name" value="F-box_AtFBL13-like"/>
    <property type="match status" value="1"/>
</dbReference>
<dbReference type="PANTHER" id="PTHR31639:SF237">
    <property type="entry name" value="F-BOX DOMAIN-CONTAINING PROTEIN"/>
    <property type="match status" value="1"/>
</dbReference>
<evidence type="ECO:0000259" key="1">
    <source>
        <dbReference type="SMART" id="SM00579"/>
    </source>
</evidence>
<keyword evidence="3" id="KW-1185">Reference proteome</keyword>
<dbReference type="PANTHER" id="PTHR31639">
    <property type="entry name" value="F-BOX PROTEIN-LIKE"/>
    <property type="match status" value="1"/>
</dbReference>
<dbReference type="Proteomes" id="UP000238479">
    <property type="component" value="Chromosome 4"/>
</dbReference>
<dbReference type="STRING" id="74649.A0A2P6R2A9"/>
<name>A0A2P6R2A9_ROSCH</name>
<dbReference type="EMBL" id="PDCK01000042">
    <property type="protein sequence ID" value="PRQ40509.1"/>
    <property type="molecule type" value="Genomic_DNA"/>
</dbReference>
<organism evidence="2 3">
    <name type="scientific">Rosa chinensis</name>
    <name type="common">China rose</name>
    <dbReference type="NCBI Taxonomy" id="74649"/>
    <lineage>
        <taxon>Eukaryota</taxon>
        <taxon>Viridiplantae</taxon>
        <taxon>Streptophyta</taxon>
        <taxon>Embryophyta</taxon>
        <taxon>Tracheophyta</taxon>
        <taxon>Spermatophyta</taxon>
        <taxon>Magnoliopsida</taxon>
        <taxon>eudicotyledons</taxon>
        <taxon>Gunneridae</taxon>
        <taxon>Pentapetalae</taxon>
        <taxon>rosids</taxon>
        <taxon>fabids</taxon>
        <taxon>Rosales</taxon>
        <taxon>Rosaceae</taxon>
        <taxon>Rosoideae</taxon>
        <taxon>Rosoideae incertae sedis</taxon>
        <taxon>Rosa</taxon>
    </lineage>
</organism>
<dbReference type="Gramene" id="PRQ40509">
    <property type="protein sequence ID" value="PRQ40509"/>
    <property type="gene ID" value="RchiOBHm_Chr4g0436781"/>
</dbReference>
<reference evidence="2 3" key="1">
    <citation type="journal article" date="2018" name="Nat. Genet.">
        <title>The Rosa genome provides new insights in the design of modern roses.</title>
        <authorList>
            <person name="Bendahmane M."/>
        </authorList>
    </citation>
    <scope>NUCLEOTIDE SEQUENCE [LARGE SCALE GENOMIC DNA]</scope>
    <source>
        <strain evidence="3">cv. Old Blush</strain>
    </source>
</reference>
<dbReference type="SMART" id="SM00579">
    <property type="entry name" value="FBD"/>
    <property type="match status" value="1"/>
</dbReference>
<dbReference type="Gene3D" id="3.80.10.10">
    <property type="entry name" value="Ribonuclease Inhibitor"/>
    <property type="match status" value="1"/>
</dbReference>
<sequence>MRMGDKPDLDLISNLPQSIIESILTCLPIGDAIRTSCLSRKWRYKWTTLTHLVFDEKCVAQSGDQVAVTKSLINFITRALFLHQGPIHKFQVCTSYLQSCPDIDQWILFLSRNGIKELVLELGEEGEWFRLPWCLFYCEKLTRLDLYRCELDPAPSFKGFSCLKSLNLHQVLVAPEAIESLISSCPLLETLSLAYFDSLALNIRAPNLKYLCLEGEFKDISLENTPLLVDLSVALYMTDENAENSEQSSNCKFIKFLGGIPRLERLIGHIYFTKYLSIGKDPGVLPITYNHLKIIELYQVSFEDMKEILVVLRLITNSPNLKELQLSGSSLTSMESPDLDFWEKEGPSDCTFHKLKVVKMTDMSGLPHEMEFIKFLLRKSPVLEIMSIMPCVFVTMESRLIIVTELLSFTRASPKAGIVFIQD</sequence>
<dbReference type="SUPFAM" id="SSF52047">
    <property type="entry name" value="RNI-like"/>
    <property type="match status" value="1"/>
</dbReference>
<dbReference type="OrthoDB" id="629734at2759"/>
<dbReference type="InterPro" id="IPR036047">
    <property type="entry name" value="F-box-like_dom_sf"/>
</dbReference>
<comment type="caution">
    <text evidence="2">The sequence shown here is derived from an EMBL/GenBank/DDBJ whole genome shotgun (WGS) entry which is preliminary data.</text>
</comment>
<dbReference type="InterPro" id="IPR001810">
    <property type="entry name" value="F-box_dom"/>
</dbReference>
<dbReference type="Pfam" id="PF00646">
    <property type="entry name" value="F-box"/>
    <property type="match status" value="1"/>
</dbReference>
<dbReference type="Pfam" id="PF08387">
    <property type="entry name" value="FBD"/>
    <property type="match status" value="1"/>
</dbReference>
<protein>
    <submittedName>
        <fullName evidence="2">Putative F-box domain, FBD domain, leucine-rich repeat domain, L domain-containing protein</fullName>
    </submittedName>
</protein>
<dbReference type="InterPro" id="IPR032675">
    <property type="entry name" value="LRR_dom_sf"/>
</dbReference>
<proteinExistence type="predicted"/>
<evidence type="ECO:0000313" key="2">
    <source>
        <dbReference type="EMBL" id="PRQ40509.1"/>
    </source>
</evidence>
<evidence type="ECO:0000313" key="3">
    <source>
        <dbReference type="Proteomes" id="UP000238479"/>
    </source>
</evidence>
<gene>
    <name evidence="2" type="ORF">RchiOBHm_Chr4g0436781</name>
</gene>
<dbReference type="OMA" id="KIVHMTD"/>
<feature type="domain" description="FBD" evidence="1">
    <location>
        <begin position="348"/>
        <end position="421"/>
    </location>
</feature>